<comment type="caution">
    <text evidence="1">The sequence shown here is derived from an EMBL/GenBank/DDBJ whole genome shotgun (WGS) entry which is preliminary data.</text>
</comment>
<organism evidence="1 2">
    <name type="scientific">Bacillus benzoevorans</name>
    <dbReference type="NCBI Taxonomy" id="1456"/>
    <lineage>
        <taxon>Bacteria</taxon>
        <taxon>Bacillati</taxon>
        <taxon>Bacillota</taxon>
        <taxon>Bacilli</taxon>
        <taxon>Bacillales</taxon>
        <taxon>Bacillaceae</taxon>
        <taxon>Bacillus</taxon>
    </lineage>
</organism>
<protein>
    <submittedName>
        <fullName evidence="1">Uncharacterized protein</fullName>
    </submittedName>
</protein>
<dbReference type="EMBL" id="JACHGK010000002">
    <property type="protein sequence ID" value="MBB6444321.1"/>
    <property type="molecule type" value="Genomic_DNA"/>
</dbReference>
<gene>
    <name evidence="1" type="ORF">HNR53_000929</name>
</gene>
<reference evidence="1 2" key="1">
    <citation type="submission" date="2020-08" db="EMBL/GenBank/DDBJ databases">
        <title>Genomic Encyclopedia of Type Strains, Phase IV (KMG-IV): sequencing the most valuable type-strain genomes for metagenomic binning, comparative biology and taxonomic classification.</title>
        <authorList>
            <person name="Goeker M."/>
        </authorList>
    </citation>
    <scope>NUCLEOTIDE SEQUENCE [LARGE SCALE GENOMIC DNA]</scope>
    <source>
        <strain evidence="1 2">DSM 5391</strain>
    </source>
</reference>
<dbReference type="Proteomes" id="UP000531594">
    <property type="component" value="Unassembled WGS sequence"/>
</dbReference>
<accession>A0A7X0HRP7</accession>
<evidence type="ECO:0000313" key="1">
    <source>
        <dbReference type="EMBL" id="MBB6444321.1"/>
    </source>
</evidence>
<proteinExistence type="predicted"/>
<evidence type="ECO:0000313" key="2">
    <source>
        <dbReference type="Proteomes" id="UP000531594"/>
    </source>
</evidence>
<dbReference type="RefSeq" id="WP_184523281.1">
    <property type="nucleotide sequence ID" value="NZ_JACHGK010000002.1"/>
</dbReference>
<dbReference type="AlphaFoldDB" id="A0A7X0HRP7"/>
<sequence length="96" mass="11231">MVKRLAEEILHMPDLQFTKYCEEQFAINKGVYNTIDLWFYQQGISSIINRRGTILLFCQSMAEAGNKKVKFGHGGLTAKLLLFWQQYRQSFEHKAI</sequence>
<name>A0A7X0HRP7_9BACI</name>
<keyword evidence="2" id="KW-1185">Reference proteome</keyword>